<sequence>MLKTEKINVQDLEVGMFVAELDRPWLETPFLIQGFFVDSEEDILTLSRFCEHVYVERSVKAHPEGPARKLMLAAESQAVEALFPDTKLSNYKDSNRWNVELPKAKAALDTLADTVKSLLEFRDRVVLDLPRIKKAVEPMIDSITRNPDACLWLGRMRKLDNYTYQHSLGCAIWCVALGRQLGLPKSDLRSLAIGGLLFDVGKLKVDRELLLAERPLSESEREVVQKHVQESVKVLRKSGVINKDVLEMGAYHHERIDGTGYPFKLAGHNIPIFARIAAIADSYDAMISQRPYAAAKTPAEAIKTLYDEKGKAFQAELVEEFIQAVGIYPAGSLVELSSGEVAIVVAEYRTRRLRPQVIVVLDENKEALIELKEVDLMEVTHTAKGKPLEILGSLEAGAYGIDLASIEL</sequence>
<feature type="domain" description="HD" evidence="1">
    <location>
        <begin position="163"/>
        <end position="286"/>
    </location>
</feature>
<accession>A0A839UPZ1</accession>
<dbReference type="PANTHER" id="PTHR43155">
    <property type="entry name" value="CYCLIC DI-GMP PHOSPHODIESTERASE PA4108-RELATED"/>
    <property type="match status" value="1"/>
</dbReference>
<dbReference type="Pfam" id="PF11871">
    <property type="entry name" value="DUF3391"/>
    <property type="match status" value="1"/>
</dbReference>
<gene>
    <name evidence="3" type="ORF">FHS30_001062</name>
</gene>
<proteinExistence type="predicted"/>
<dbReference type="PROSITE" id="PS51832">
    <property type="entry name" value="HD_GYP"/>
    <property type="match status" value="1"/>
</dbReference>
<dbReference type="Pfam" id="PF13487">
    <property type="entry name" value="HD_5"/>
    <property type="match status" value="1"/>
</dbReference>
<feature type="domain" description="HD-GYP" evidence="2">
    <location>
        <begin position="141"/>
        <end position="337"/>
    </location>
</feature>
<name>A0A839UPZ1_9GAMM</name>
<evidence type="ECO:0000313" key="4">
    <source>
        <dbReference type="Proteomes" id="UP000559987"/>
    </source>
</evidence>
<comment type="caution">
    <text evidence="3">The sequence shown here is derived from an EMBL/GenBank/DDBJ whole genome shotgun (WGS) entry which is preliminary data.</text>
</comment>
<dbReference type="AlphaFoldDB" id="A0A839UPZ1"/>
<protein>
    <submittedName>
        <fullName evidence="3">HD-GYP domain-containing protein (C-di-GMP phosphodiesterase class II)</fullName>
    </submittedName>
</protein>
<dbReference type="Proteomes" id="UP000559987">
    <property type="component" value="Unassembled WGS sequence"/>
</dbReference>
<evidence type="ECO:0000313" key="3">
    <source>
        <dbReference type="EMBL" id="MBB3167886.1"/>
    </source>
</evidence>
<evidence type="ECO:0000259" key="2">
    <source>
        <dbReference type="PROSITE" id="PS51832"/>
    </source>
</evidence>
<dbReference type="InterPro" id="IPR037522">
    <property type="entry name" value="HD_GYP_dom"/>
</dbReference>
<organism evidence="3 4">
    <name type="scientific">Simiduia aestuariiviva</name>
    <dbReference type="NCBI Taxonomy" id="1510459"/>
    <lineage>
        <taxon>Bacteria</taxon>
        <taxon>Pseudomonadati</taxon>
        <taxon>Pseudomonadota</taxon>
        <taxon>Gammaproteobacteria</taxon>
        <taxon>Cellvibrionales</taxon>
        <taxon>Cellvibrionaceae</taxon>
        <taxon>Simiduia</taxon>
    </lineage>
</organism>
<dbReference type="SMART" id="SM00471">
    <property type="entry name" value="HDc"/>
    <property type="match status" value="1"/>
</dbReference>
<keyword evidence="4" id="KW-1185">Reference proteome</keyword>
<dbReference type="CDD" id="cd00077">
    <property type="entry name" value="HDc"/>
    <property type="match status" value="1"/>
</dbReference>
<dbReference type="GO" id="GO:0008081">
    <property type="term" value="F:phosphoric diester hydrolase activity"/>
    <property type="evidence" value="ECO:0007669"/>
    <property type="project" value="UniProtKB-ARBA"/>
</dbReference>
<dbReference type="RefSeq" id="WP_183908975.1">
    <property type="nucleotide sequence ID" value="NZ_JACHXZ010000001.1"/>
</dbReference>
<dbReference type="PROSITE" id="PS51831">
    <property type="entry name" value="HD"/>
    <property type="match status" value="1"/>
</dbReference>
<dbReference type="InterPro" id="IPR021812">
    <property type="entry name" value="DUF3391"/>
</dbReference>
<dbReference type="SUPFAM" id="SSF109604">
    <property type="entry name" value="HD-domain/PDEase-like"/>
    <property type="match status" value="1"/>
</dbReference>
<dbReference type="Gene3D" id="1.10.3210.10">
    <property type="entry name" value="Hypothetical protein af1432"/>
    <property type="match status" value="1"/>
</dbReference>
<dbReference type="InterPro" id="IPR006674">
    <property type="entry name" value="HD_domain"/>
</dbReference>
<dbReference type="PANTHER" id="PTHR43155:SF2">
    <property type="entry name" value="CYCLIC DI-GMP PHOSPHODIESTERASE PA4108"/>
    <property type="match status" value="1"/>
</dbReference>
<dbReference type="EMBL" id="JACHXZ010000001">
    <property type="protein sequence ID" value="MBB3167886.1"/>
    <property type="molecule type" value="Genomic_DNA"/>
</dbReference>
<dbReference type="InterPro" id="IPR003607">
    <property type="entry name" value="HD/PDEase_dom"/>
</dbReference>
<evidence type="ECO:0000259" key="1">
    <source>
        <dbReference type="PROSITE" id="PS51831"/>
    </source>
</evidence>
<reference evidence="3 4" key="1">
    <citation type="submission" date="2020-08" db="EMBL/GenBank/DDBJ databases">
        <title>Genomic Encyclopedia of Type Strains, Phase III (KMG-III): the genomes of soil and plant-associated and newly described type strains.</title>
        <authorList>
            <person name="Whitman W."/>
        </authorList>
    </citation>
    <scope>NUCLEOTIDE SEQUENCE [LARGE SCALE GENOMIC DNA]</scope>
    <source>
        <strain evidence="3 4">CECT 8571</strain>
    </source>
</reference>